<dbReference type="PRINTS" id="PR01438">
    <property type="entry name" value="UNVRSLSTRESS"/>
</dbReference>
<dbReference type="PANTHER" id="PTHR46989">
    <property type="entry name" value="USP DOMAIN-CONTAINING PROTEIN"/>
    <property type="match status" value="1"/>
</dbReference>
<evidence type="ECO:0000313" key="4">
    <source>
        <dbReference type="RefSeq" id="XP_035828227.1"/>
    </source>
</evidence>
<dbReference type="Gene3D" id="3.40.50.620">
    <property type="entry name" value="HUPs"/>
    <property type="match status" value="1"/>
</dbReference>
<dbReference type="InterPro" id="IPR014729">
    <property type="entry name" value="Rossmann-like_a/b/a_fold"/>
</dbReference>
<gene>
    <name evidence="3 4" type="primary">LOC101858235</name>
</gene>
<dbReference type="InterPro" id="IPR006015">
    <property type="entry name" value="Universal_stress_UspA"/>
</dbReference>
<evidence type="ECO:0000313" key="3">
    <source>
        <dbReference type="RefSeq" id="XP_005090867.1"/>
    </source>
</evidence>
<dbReference type="Proteomes" id="UP000694888">
    <property type="component" value="Unplaced"/>
</dbReference>
<feature type="domain" description="UspA" evidence="1">
    <location>
        <begin position="33"/>
        <end position="170"/>
    </location>
</feature>
<reference evidence="3 4" key="1">
    <citation type="submission" date="2025-05" db="UniProtKB">
        <authorList>
            <consortium name="RefSeq"/>
        </authorList>
    </citation>
    <scope>IDENTIFICATION</scope>
</reference>
<accession>A0ABM0JCZ7</accession>
<dbReference type="PANTHER" id="PTHR46989:SF3">
    <property type="entry name" value="USPA DOMAIN-CONTAINING PROTEIN"/>
    <property type="match status" value="1"/>
</dbReference>
<dbReference type="RefSeq" id="XP_005090867.1">
    <property type="nucleotide sequence ID" value="XM_005090810.3"/>
</dbReference>
<name>A0ABM0JCZ7_APLCA</name>
<keyword evidence="2" id="KW-1185">Reference proteome</keyword>
<dbReference type="InterPro" id="IPR006016">
    <property type="entry name" value="UspA"/>
</dbReference>
<dbReference type="RefSeq" id="XP_035828227.1">
    <property type="nucleotide sequence ID" value="XM_035972334.1"/>
</dbReference>
<evidence type="ECO:0000313" key="2">
    <source>
        <dbReference type="Proteomes" id="UP000694888"/>
    </source>
</evidence>
<protein>
    <submittedName>
        <fullName evidence="3 4">Universal stress protein YxiE</fullName>
    </submittedName>
</protein>
<dbReference type="Pfam" id="PF00582">
    <property type="entry name" value="Usp"/>
    <property type="match status" value="1"/>
</dbReference>
<dbReference type="CDD" id="cd23659">
    <property type="entry name" value="USP_At3g01520-like"/>
    <property type="match status" value="1"/>
</dbReference>
<organism evidence="2 3">
    <name type="scientific">Aplysia californica</name>
    <name type="common">California sea hare</name>
    <dbReference type="NCBI Taxonomy" id="6500"/>
    <lineage>
        <taxon>Eukaryota</taxon>
        <taxon>Metazoa</taxon>
        <taxon>Spiralia</taxon>
        <taxon>Lophotrochozoa</taxon>
        <taxon>Mollusca</taxon>
        <taxon>Gastropoda</taxon>
        <taxon>Heterobranchia</taxon>
        <taxon>Euthyneura</taxon>
        <taxon>Tectipleura</taxon>
        <taxon>Aplysiida</taxon>
        <taxon>Aplysioidea</taxon>
        <taxon>Aplysiidae</taxon>
        <taxon>Aplysia</taxon>
    </lineage>
</organism>
<evidence type="ECO:0000259" key="1">
    <source>
        <dbReference type="Pfam" id="PF00582"/>
    </source>
</evidence>
<dbReference type="SUPFAM" id="SSF52402">
    <property type="entry name" value="Adenine nucleotide alpha hydrolases-like"/>
    <property type="match status" value="1"/>
</dbReference>
<dbReference type="GeneID" id="101858235"/>
<sequence length="182" mass="20463">MVDGMLSVRHGKTVWSLKSMVKRIATLGESRLVLMAVDGGEDADYAFEWYATHFHKAENRLLLVHCPETFANVTMMSPGKVQELIKECELKIKSIQDKYLDKMKALGIQGEFVRLDGDKPGHSIIECATSRNVTFIVTGTRGLSKIRRTIMGSVSDYIIHHSPVPVLVCRHKEDPKDGDKKH</sequence>
<proteinExistence type="predicted"/>